<dbReference type="SUPFAM" id="SSF46689">
    <property type="entry name" value="Homeodomain-like"/>
    <property type="match status" value="1"/>
</dbReference>
<dbReference type="InterPro" id="IPR039536">
    <property type="entry name" value="TetR_C_Proteobacteria"/>
</dbReference>
<dbReference type="PANTHER" id="PTHR30055:SF146">
    <property type="entry name" value="HTH-TYPE TRANSCRIPTIONAL DUAL REGULATOR CECR"/>
    <property type="match status" value="1"/>
</dbReference>
<dbReference type="GO" id="GO:0000976">
    <property type="term" value="F:transcription cis-regulatory region binding"/>
    <property type="evidence" value="ECO:0007669"/>
    <property type="project" value="TreeGrafter"/>
</dbReference>
<evidence type="ECO:0000256" key="1">
    <source>
        <dbReference type="ARBA" id="ARBA00023015"/>
    </source>
</evidence>
<dbReference type="Pfam" id="PF14246">
    <property type="entry name" value="TetR_C_7"/>
    <property type="match status" value="1"/>
</dbReference>
<dbReference type="InterPro" id="IPR050109">
    <property type="entry name" value="HTH-type_TetR-like_transc_reg"/>
</dbReference>
<evidence type="ECO:0000313" key="6">
    <source>
        <dbReference type="EMBL" id="TRL31372.1"/>
    </source>
</evidence>
<feature type="DNA-binding region" description="H-T-H motif" evidence="4">
    <location>
        <begin position="29"/>
        <end position="48"/>
    </location>
</feature>
<dbReference type="PRINTS" id="PR00455">
    <property type="entry name" value="HTHTETR"/>
</dbReference>
<dbReference type="InterPro" id="IPR036271">
    <property type="entry name" value="Tet_transcr_reg_TetR-rel_C_sf"/>
</dbReference>
<organism evidence="6 7">
    <name type="scientific">Rhizobium straminoryzae</name>
    <dbReference type="NCBI Taxonomy" id="1387186"/>
    <lineage>
        <taxon>Bacteria</taxon>
        <taxon>Pseudomonadati</taxon>
        <taxon>Pseudomonadota</taxon>
        <taxon>Alphaproteobacteria</taxon>
        <taxon>Hyphomicrobiales</taxon>
        <taxon>Rhizobiaceae</taxon>
        <taxon>Rhizobium/Agrobacterium group</taxon>
        <taxon>Rhizobium</taxon>
    </lineage>
</organism>
<name>A0A549SP22_9HYPH</name>
<dbReference type="SUPFAM" id="SSF48498">
    <property type="entry name" value="Tetracyclin repressor-like, C-terminal domain"/>
    <property type="match status" value="1"/>
</dbReference>
<dbReference type="Gene3D" id="1.10.357.10">
    <property type="entry name" value="Tetracycline Repressor, domain 2"/>
    <property type="match status" value="1"/>
</dbReference>
<evidence type="ECO:0000313" key="7">
    <source>
        <dbReference type="Proteomes" id="UP000316801"/>
    </source>
</evidence>
<dbReference type="InterPro" id="IPR009057">
    <property type="entry name" value="Homeodomain-like_sf"/>
</dbReference>
<evidence type="ECO:0000259" key="5">
    <source>
        <dbReference type="PROSITE" id="PS50977"/>
    </source>
</evidence>
<dbReference type="InterPro" id="IPR023772">
    <property type="entry name" value="DNA-bd_HTH_TetR-type_CS"/>
</dbReference>
<keyword evidence="2 4" id="KW-0238">DNA-binding</keyword>
<dbReference type="PANTHER" id="PTHR30055">
    <property type="entry name" value="HTH-TYPE TRANSCRIPTIONAL REGULATOR RUTR"/>
    <property type="match status" value="1"/>
</dbReference>
<dbReference type="Proteomes" id="UP000316801">
    <property type="component" value="Unassembled WGS sequence"/>
</dbReference>
<gene>
    <name evidence="6" type="ORF">FNA46_24530</name>
</gene>
<evidence type="ECO:0000256" key="2">
    <source>
        <dbReference type="ARBA" id="ARBA00023125"/>
    </source>
</evidence>
<dbReference type="FunFam" id="1.10.10.60:FF:000141">
    <property type="entry name" value="TetR family transcriptional regulator"/>
    <property type="match status" value="1"/>
</dbReference>
<dbReference type="InterPro" id="IPR001647">
    <property type="entry name" value="HTH_TetR"/>
</dbReference>
<dbReference type="PROSITE" id="PS50977">
    <property type="entry name" value="HTH_TETR_2"/>
    <property type="match status" value="1"/>
</dbReference>
<feature type="domain" description="HTH tetR-type" evidence="5">
    <location>
        <begin position="6"/>
        <end position="66"/>
    </location>
</feature>
<keyword evidence="3" id="KW-0804">Transcription</keyword>
<keyword evidence="7" id="KW-1185">Reference proteome</keyword>
<dbReference type="PROSITE" id="PS01081">
    <property type="entry name" value="HTH_TETR_1"/>
    <property type="match status" value="1"/>
</dbReference>
<comment type="caution">
    <text evidence="6">The sequence shown here is derived from an EMBL/GenBank/DDBJ whole genome shotgun (WGS) entry which is preliminary data.</text>
</comment>
<dbReference type="EMBL" id="VJMG01000097">
    <property type="protein sequence ID" value="TRL31372.1"/>
    <property type="molecule type" value="Genomic_DNA"/>
</dbReference>
<reference evidence="6 7" key="1">
    <citation type="submission" date="2019-07" db="EMBL/GenBank/DDBJ databases">
        <title>Ln-dependent methylotrophs.</title>
        <authorList>
            <person name="Tani A."/>
        </authorList>
    </citation>
    <scope>NUCLEOTIDE SEQUENCE [LARGE SCALE GENOMIC DNA]</scope>
    <source>
        <strain evidence="6 7">SM12</strain>
    </source>
</reference>
<keyword evidence="1" id="KW-0805">Transcription regulation</keyword>
<sequence length="204" mass="22813">MERKTTPKSRLVLQAARSCFLELGYDRTSMDLIAQKAGVSKATVYAHFESKEALLYGLIEEEFEIDGPPPLWDPNRPILDITAALTDIAHRFTAIFLTDKKLGFHRLIMTNASHFPAIAEIFMNGGPRRHLEEVRTFLERGIDAGLLCIDDLDLAAKQFLSLVQGDLPLNWALSMQPPEPGRYEALIKGGVRVFLAAYGATRKE</sequence>
<protein>
    <submittedName>
        <fullName evidence="6">TetR/AcrR family transcriptional regulator</fullName>
    </submittedName>
</protein>
<evidence type="ECO:0000256" key="3">
    <source>
        <dbReference type="ARBA" id="ARBA00023163"/>
    </source>
</evidence>
<dbReference type="AlphaFoldDB" id="A0A549SP22"/>
<dbReference type="GO" id="GO:0003700">
    <property type="term" value="F:DNA-binding transcription factor activity"/>
    <property type="evidence" value="ECO:0007669"/>
    <property type="project" value="TreeGrafter"/>
</dbReference>
<dbReference type="Pfam" id="PF00440">
    <property type="entry name" value="TetR_N"/>
    <property type="match status" value="1"/>
</dbReference>
<proteinExistence type="predicted"/>
<evidence type="ECO:0000256" key="4">
    <source>
        <dbReference type="PROSITE-ProRule" id="PRU00335"/>
    </source>
</evidence>
<accession>A0A549SP22</accession>
<dbReference type="Gene3D" id="1.10.10.60">
    <property type="entry name" value="Homeodomain-like"/>
    <property type="match status" value="1"/>
</dbReference>